<dbReference type="EMBL" id="JACVVK020000471">
    <property type="protein sequence ID" value="KAK7473406.1"/>
    <property type="molecule type" value="Genomic_DNA"/>
</dbReference>
<evidence type="ECO:0000313" key="2">
    <source>
        <dbReference type="Proteomes" id="UP001519460"/>
    </source>
</evidence>
<dbReference type="AlphaFoldDB" id="A0ABD0JF00"/>
<proteinExistence type="predicted"/>
<protein>
    <submittedName>
        <fullName evidence="1">Uncharacterized protein</fullName>
    </submittedName>
</protein>
<keyword evidence="2" id="KW-1185">Reference proteome</keyword>
<gene>
    <name evidence="1" type="ORF">BaRGS_00035333</name>
</gene>
<comment type="caution">
    <text evidence="1">The sequence shown here is derived from an EMBL/GenBank/DDBJ whole genome shotgun (WGS) entry which is preliminary data.</text>
</comment>
<reference evidence="1 2" key="1">
    <citation type="journal article" date="2023" name="Sci. Data">
        <title>Genome assembly of the Korean intertidal mud-creeper Batillaria attramentaria.</title>
        <authorList>
            <person name="Patra A.K."/>
            <person name="Ho P.T."/>
            <person name="Jun S."/>
            <person name="Lee S.J."/>
            <person name="Kim Y."/>
            <person name="Won Y.J."/>
        </authorList>
    </citation>
    <scope>NUCLEOTIDE SEQUENCE [LARGE SCALE GENOMIC DNA]</scope>
    <source>
        <strain evidence="1">Wonlab-2016</strain>
    </source>
</reference>
<sequence length="95" mass="10442">MLANLSETASPAVRRKRTHCCLPKWRLPVTLTENNFLVGFGTMKSRLPMKSSPVKPDGTELNPLFIDAAEGNLNSLFVGKTARRIDASRQNTAVS</sequence>
<dbReference type="Proteomes" id="UP001519460">
    <property type="component" value="Unassembled WGS sequence"/>
</dbReference>
<accession>A0ABD0JF00</accession>
<organism evidence="1 2">
    <name type="scientific">Batillaria attramentaria</name>
    <dbReference type="NCBI Taxonomy" id="370345"/>
    <lineage>
        <taxon>Eukaryota</taxon>
        <taxon>Metazoa</taxon>
        <taxon>Spiralia</taxon>
        <taxon>Lophotrochozoa</taxon>
        <taxon>Mollusca</taxon>
        <taxon>Gastropoda</taxon>
        <taxon>Caenogastropoda</taxon>
        <taxon>Sorbeoconcha</taxon>
        <taxon>Cerithioidea</taxon>
        <taxon>Batillariidae</taxon>
        <taxon>Batillaria</taxon>
    </lineage>
</organism>
<name>A0ABD0JF00_9CAEN</name>
<evidence type="ECO:0000313" key="1">
    <source>
        <dbReference type="EMBL" id="KAK7473406.1"/>
    </source>
</evidence>